<dbReference type="InterPro" id="IPR017736">
    <property type="entry name" value="Glyco_hydro_1_beta-glucosidase"/>
</dbReference>
<dbReference type="GO" id="GO:0030245">
    <property type="term" value="P:cellulose catabolic process"/>
    <property type="evidence" value="ECO:0007669"/>
    <property type="project" value="UniProtKB-KW"/>
</dbReference>
<sequence>MEYRFPEGFVWGAATAALQVEGALDADGRGPSVWDVFCREHPERIFGGVTPAVACDHYHRFAEDVRLMKEFGLTGYRLSIAWPRLFPTGDGPLNEAGAAFYHRLFDALTAAGIEPHVTLFHWDLPQALAERGGWENPATVAAFVAYAQTCFRLFGDRVRRWATFNEPSWMILNGWLTGLHPPAWRDPAAAVRVSTAVLGAHARAVRAFREGGHLGAIGIVLNLSPVYPATERPEDATAAQRADGILNRWFRRPVLHGSFPEDIWALYEDCRIAPALTPDDRQALAEARPDFLGVNYYYPHHAVADAAETSFHLNITGDRREDCVFALAGLFRFVKNPTGRYTDWGWEIYPEGLYDLLKNINEERPDLPLFVTENGIGLADRVVDGRVDDQARIAFVREHLQAVHRAIAAGVPVRGYFLWSLLDNFSWLNGYRKRYGLFFVDRLTLRRIPKASAFWYREVARANGF</sequence>
<evidence type="ECO:0000256" key="11">
    <source>
        <dbReference type="RuleBase" id="RU361175"/>
    </source>
</evidence>
<dbReference type="EC" id="3.2.1.21" evidence="2 11"/>
<comment type="similarity">
    <text evidence="1 11">Belongs to the glycosyl hydrolase 1 family.</text>
</comment>
<evidence type="ECO:0000313" key="13">
    <source>
        <dbReference type="Proteomes" id="UP000252355"/>
    </source>
</evidence>
<keyword evidence="7" id="KW-0624">Polysaccharide degradation</keyword>
<dbReference type="NCBIfam" id="TIGR03356">
    <property type="entry name" value="BGL"/>
    <property type="match status" value="1"/>
</dbReference>
<dbReference type="InterPro" id="IPR018120">
    <property type="entry name" value="Glyco_hydro_1_AS"/>
</dbReference>
<evidence type="ECO:0000256" key="1">
    <source>
        <dbReference type="ARBA" id="ARBA00010838"/>
    </source>
</evidence>
<evidence type="ECO:0000256" key="7">
    <source>
        <dbReference type="ARBA" id="ARBA00023326"/>
    </source>
</evidence>
<feature type="binding site" evidence="9">
    <location>
        <position position="19"/>
    </location>
    <ligand>
        <name>substrate</name>
    </ligand>
</feature>
<keyword evidence="3 11" id="KW-0378">Hydrolase</keyword>
<dbReference type="PROSITE" id="PS00572">
    <property type="entry name" value="GLYCOSYL_HYDROL_F1_1"/>
    <property type="match status" value="1"/>
</dbReference>
<accession>A0A367ZIH8</accession>
<evidence type="ECO:0000256" key="10">
    <source>
        <dbReference type="PROSITE-ProRule" id="PRU10055"/>
    </source>
</evidence>
<dbReference type="SUPFAM" id="SSF51445">
    <property type="entry name" value="(Trans)glycosidases"/>
    <property type="match status" value="1"/>
</dbReference>
<evidence type="ECO:0000256" key="2">
    <source>
        <dbReference type="ARBA" id="ARBA00012744"/>
    </source>
</evidence>
<evidence type="ECO:0000256" key="8">
    <source>
        <dbReference type="PIRSR" id="PIRSR617736-1"/>
    </source>
</evidence>
<keyword evidence="5" id="KW-0119">Carbohydrate metabolism</keyword>
<dbReference type="Gene3D" id="3.20.20.80">
    <property type="entry name" value="Glycosidases"/>
    <property type="match status" value="1"/>
</dbReference>
<dbReference type="AlphaFoldDB" id="A0A367ZIH8"/>
<dbReference type="GO" id="GO:0008422">
    <property type="term" value="F:beta-glucosidase activity"/>
    <property type="evidence" value="ECO:0007669"/>
    <property type="project" value="UniProtKB-EC"/>
</dbReference>
<feature type="active site" description="Nucleophile" evidence="8 10">
    <location>
        <position position="373"/>
    </location>
</feature>
<dbReference type="GO" id="GO:0005829">
    <property type="term" value="C:cytosol"/>
    <property type="evidence" value="ECO:0007669"/>
    <property type="project" value="TreeGrafter"/>
</dbReference>
<name>A0A367ZIH8_9BACT</name>
<keyword evidence="4" id="KW-0136">Cellulose degradation</keyword>
<proteinExistence type="inferred from homology"/>
<dbReference type="InterPro" id="IPR001360">
    <property type="entry name" value="Glyco_hydro_1"/>
</dbReference>
<gene>
    <name evidence="12" type="ORF">OZSIB_1962</name>
</gene>
<dbReference type="PANTHER" id="PTHR10353:SF36">
    <property type="entry name" value="LP05116P"/>
    <property type="match status" value="1"/>
</dbReference>
<dbReference type="PANTHER" id="PTHR10353">
    <property type="entry name" value="GLYCOSYL HYDROLASE"/>
    <property type="match status" value="1"/>
</dbReference>
<evidence type="ECO:0000256" key="6">
    <source>
        <dbReference type="ARBA" id="ARBA00023295"/>
    </source>
</evidence>
<reference evidence="12 13" key="1">
    <citation type="submission" date="2018-05" db="EMBL/GenBank/DDBJ databases">
        <title>A metagenomic window into the 2 km-deep terrestrial subsurface aquifer revealed taxonomically and functionally diverse microbial community comprising novel uncultured bacterial lineages.</title>
        <authorList>
            <person name="Kadnikov V.V."/>
            <person name="Mardanov A.V."/>
            <person name="Beletsky A.V."/>
            <person name="Banks D."/>
            <person name="Pimenov N.V."/>
            <person name="Frank Y.A."/>
            <person name="Karnachuk O.V."/>
            <person name="Ravin N.V."/>
        </authorList>
    </citation>
    <scope>NUCLEOTIDE SEQUENCE [LARGE SCALE GENOMIC DNA]</scope>
    <source>
        <strain evidence="12">BY5</strain>
    </source>
</reference>
<keyword evidence="6 11" id="KW-0326">Glycosidase</keyword>
<feature type="active site" description="Proton donor" evidence="8">
    <location>
        <position position="166"/>
    </location>
</feature>
<dbReference type="InterPro" id="IPR017853">
    <property type="entry name" value="GH"/>
</dbReference>
<dbReference type="Proteomes" id="UP000252355">
    <property type="component" value="Unassembled WGS sequence"/>
</dbReference>
<protein>
    <recommendedName>
        <fullName evidence="2 11">Beta-glucosidase</fullName>
        <ecNumber evidence="2 11">3.2.1.21</ecNumber>
    </recommendedName>
</protein>
<feature type="binding site" evidence="9">
    <location>
        <position position="121"/>
    </location>
    <ligand>
        <name>substrate</name>
    </ligand>
</feature>
<comment type="catalytic activity">
    <reaction evidence="11">
        <text>Hydrolysis of terminal, non-reducing beta-D-glucosyl residues with release of beta-D-glucose.</text>
        <dbReference type="EC" id="3.2.1.21"/>
    </reaction>
</comment>
<evidence type="ECO:0000313" key="12">
    <source>
        <dbReference type="EMBL" id="RCK77924.1"/>
    </source>
</evidence>
<feature type="binding site" evidence="9">
    <location>
        <position position="165"/>
    </location>
    <ligand>
        <name>substrate</name>
    </ligand>
</feature>
<evidence type="ECO:0000256" key="4">
    <source>
        <dbReference type="ARBA" id="ARBA00023001"/>
    </source>
</evidence>
<organism evidence="12 13">
    <name type="scientific">Candidatus Ozemobacter sibiricus</name>
    <dbReference type="NCBI Taxonomy" id="2268124"/>
    <lineage>
        <taxon>Bacteria</taxon>
        <taxon>Candidatus Ozemobacteria</taxon>
        <taxon>Candidatus Ozemobacterales</taxon>
        <taxon>Candidatus Ozemobacteraceae</taxon>
        <taxon>Candidatus Ozemobacter</taxon>
    </lineage>
</organism>
<feature type="binding site" evidence="9">
    <location>
        <position position="297"/>
    </location>
    <ligand>
        <name>substrate</name>
    </ligand>
</feature>
<dbReference type="FunFam" id="3.20.20.80:FF:000004">
    <property type="entry name" value="Beta-glucosidase 6-phospho-beta-glucosidase"/>
    <property type="match status" value="1"/>
</dbReference>
<evidence type="ECO:0000256" key="9">
    <source>
        <dbReference type="PIRSR" id="PIRSR617736-2"/>
    </source>
</evidence>
<evidence type="ECO:0000256" key="3">
    <source>
        <dbReference type="ARBA" id="ARBA00022801"/>
    </source>
</evidence>
<evidence type="ECO:0000256" key="5">
    <source>
        <dbReference type="ARBA" id="ARBA00023277"/>
    </source>
</evidence>
<dbReference type="Pfam" id="PF00232">
    <property type="entry name" value="Glyco_hydro_1"/>
    <property type="match status" value="1"/>
</dbReference>
<dbReference type="PRINTS" id="PR00131">
    <property type="entry name" value="GLHYDRLASE1"/>
</dbReference>
<feature type="binding site" evidence="9">
    <location>
        <position position="419"/>
    </location>
    <ligand>
        <name>substrate</name>
    </ligand>
</feature>
<comment type="caution">
    <text evidence="12">The sequence shown here is derived from an EMBL/GenBank/DDBJ whole genome shotgun (WGS) entry which is preliminary data.</text>
</comment>
<dbReference type="EMBL" id="QOQW01000030">
    <property type="protein sequence ID" value="RCK77924.1"/>
    <property type="molecule type" value="Genomic_DNA"/>
</dbReference>